<keyword evidence="3 8" id="KW-0732">Signal</keyword>
<evidence type="ECO:0000256" key="4">
    <source>
        <dbReference type="ARBA" id="ARBA00023157"/>
    </source>
</evidence>
<dbReference type="SUPFAM" id="SSF50494">
    <property type="entry name" value="Trypsin-like serine proteases"/>
    <property type="match status" value="1"/>
</dbReference>
<reference evidence="11" key="1">
    <citation type="journal article" date="2023" name="Insect Mol. Biol.">
        <title>Genome sequencing provides insights into the evolution of gene families encoding plant cell wall-degrading enzymes in longhorned beetles.</title>
        <authorList>
            <person name="Shin N.R."/>
            <person name="Okamura Y."/>
            <person name="Kirsch R."/>
            <person name="Pauchet Y."/>
        </authorList>
    </citation>
    <scope>NUCLEOTIDE SEQUENCE</scope>
    <source>
        <strain evidence="11">AMC_N1</strain>
    </source>
</reference>
<feature type="domain" description="Clip" evidence="10">
    <location>
        <begin position="40"/>
        <end position="94"/>
    </location>
</feature>
<dbReference type="Gene3D" id="2.40.10.10">
    <property type="entry name" value="Trypsin-like serine proteases"/>
    <property type="match status" value="2"/>
</dbReference>
<dbReference type="InterPro" id="IPR009003">
    <property type="entry name" value="Peptidase_S1_PA"/>
</dbReference>
<dbReference type="CDD" id="cd00190">
    <property type="entry name" value="Tryp_SPc"/>
    <property type="match status" value="1"/>
</dbReference>
<accession>A0AAV8ZCW7</accession>
<protein>
    <recommendedName>
        <fullName evidence="5">Phenoloxidase-activating factor 2</fullName>
    </recommendedName>
    <alternativeName>
        <fullName evidence="6">Prophenoloxidase-activating factor II</fullName>
    </alternativeName>
</protein>
<gene>
    <name evidence="11" type="ORF">NQ318_014691</name>
</gene>
<evidence type="ECO:0000313" key="11">
    <source>
        <dbReference type="EMBL" id="KAJ8961443.1"/>
    </source>
</evidence>
<evidence type="ECO:0000256" key="3">
    <source>
        <dbReference type="ARBA" id="ARBA00022729"/>
    </source>
</evidence>
<feature type="domain" description="Peptidase S1" evidence="9">
    <location>
        <begin position="146"/>
        <end position="398"/>
    </location>
</feature>
<dbReference type="GO" id="GO:0004252">
    <property type="term" value="F:serine-type endopeptidase activity"/>
    <property type="evidence" value="ECO:0007669"/>
    <property type="project" value="InterPro"/>
</dbReference>
<dbReference type="Pfam" id="PF00089">
    <property type="entry name" value="Trypsin"/>
    <property type="match status" value="1"/>
</dbReference>
<keyword evidence="12" id="KW-1185">Reference proteome</keyword>
<dbReference type="PROSITE" id="PS51888">
    <property type="entry name" value="CLIP"/>
    <property type="match status" value="1"/>
</dbReference>
<dbReference type="PANTHER" id="PTHR24258">
    <property type="entry name" value="SERINE PROTEASE-RELATED"/>
    <property type="match status" value="1"/>
</dbReference>
<dbReference type="GO" id="GO:0005576">
    <property type="term" value="C:extracellular region"/>
    <property type="evidence" value="ECO:0007669"/>
    <property type="project" value="UniProtKB-SubCell"/>
</dbReference>
<dbReference type="EMBL" id="JAPWTK010000005">
    <property type="protein sequence ID" value="KAJ8961443.1"/>
    <property type="molecule type" value="Genomic_DNA"/>
</dbReference>
<feature type="chain" id="PRO_5043945002" description="Phenoloxidase-activating factor 2" evidence="8">
    <location>
        <begin position="19"/>
        <end position="424"/>
    </location>
</feature>
<evidence type="ECO:0000256" key="1">
    <source>
        <dbReference type="ARBA" id="ARBA00004613"/>
    </source>
</evidence>
<name>A0AAV8ZCW7_9CUCU</name>
<dbReference type="InterPro" id="IPR043504">
    <property type="entry name" value="Peptidase_S1_PA_chymotrypsin"/>
</dbReference>
<keyword evidence="2" id="KW-0964">Secreted</keyword>
<evidence type="ECO:0000256" key="7">
    <source>
        <dbReference type="SAM" id="MobiDB-lite"/>
    </source>
</evidence>
<evidence type="ECO:0000256" key="8">
    <source>
        <dbReference type="SAM" id="SignalP"/>
    </source>
</evidence>
<dbReference type="FunFam" id="2.40.10.10:FF:000038">
    <property type="entry name" value="Serine protease"/>
    <property type="match status" value="1"/>
</dbReference>
<dbReference type="GO" id="GO:0006508">
    <property type="term" value="P:proteolysis"/>
    <property type="evidence" value="ECO:0007669"/>
    <property type="project" value="InterPro"/>
</dbReference>
<feature type="signal peptide" evidence="8">
    <location>
        <begin position="1"/>
        <end position="18"/>
    </location>
</feature>
<dbReference type="Proteomes" id="UP001162162">
    <property type="component" value="Unassembled WGS sequence"/>
</dbReference>
<dbReference type="PROSITE" id="PS50240">
    <property type="entry name" value="TRYPSIN_DOM"/>
    <property type="match status" value="1"/>
</dbReference>
<dbReference type="Pfam" id="PF18322">
    <property type="entry name" value="CLIP_1"/>
    <property type="match status" value="1"/>
</dbReference>
<dbReference type="InterPro" id="IPR001314">
    <property type="entry name" value="Peptidase_S1A"/>
</dbReference>
<organism evidence="11 12">
    <name type="scientific">Aromia moschata</name>
    <dbReference type="NCBI Taxonomy" id="1265417"/>
    <lineage>
        <taxon>Eukaryota</taxon>
        <taxon>Metazoa</taxon>
        <taxon>Ecdysozoa</taxon>
        <taxon>Arthropoda</taxon>
        <taxon>Hexapoda</taxon>
        <taxon>Insecta</taxon>
        <taxon>Pterygota</taxon>
        <taxon>Neoptera</taxon>
        <taxon>Endopterygota</taxon>
        <taxon>Coleoptera</taxon>
        <taxon>Polyphaga</taxon>
        <taxon>Cucujiformia</taxon>
        <taxon>Chrysomeloidea</taxon>
        <taxon>Cerambycidae</taxon>
        <taxon>Cerambycinae</taxon>
        <taxon>Callichromatini</taxon>
        <taxon>Aromia</taxon>
    </lineage>
</organism>
<evidence type="ECO:0000259" key="10">
    <source>
        <dbReference type="PROSITE" id="PS51888"/>
    </source>
</evidence>
<sequence length="424" mass="46093">MRLVLTFVLVGVLGVQYSVHTPGYEEVTSTTEGSRGYVAPCGEGDDRGKRLCVPYYQCDGRTKTIVQTGVTDGFGVIDIRFGENQCSHPLDVCCNIPEGGLDPKLPQPGQPITTTTTERAPDGERPTPAPIASCGIRNNNGIDFKISGNRDNEAEYGEFPWMVALLKRDYNPAVDKTLAFCGGSLITPTVVLTGAHCVAKSKTTDIKVRIGEWDTQTTKERLPYQERNVVNIITHPNFNPGTVVNDFALLILDEPVVQAENVGTICLPAQGQVVNSANCFVSGWGKDIFGKIGTYQVILKKIELPIVPPPQCQDALRKTRLGAHYKLDKSFICAGGEEGKDACTGDGGSPLVCPDPQNPTRYVQAGIVAWGIGCGQSNVPGVYADVAKFRSWIDDQLLRLSIDTRPYIVVHHFIDVVRLSEPIF</sequence>
<dbReference type="PANTHER" id="PTHR24258:SF129">
    <property type="entry name" value="LP15124P-RELATED"/>
    <property type="match status" value="1"/>
</dbReference>
<dbReference type="SMART" id="SM00020">
    <property type="entry name" value="Tryp_SPc"/>
    <property type="match status" value="1"/>
</dbReference>
<comment type="caution">
    <text evidence="11">The sequence shown here is derived from an EMBL/GenBank/DDBJ whole genome shotgun (WGS) entry which is preliminary data.</text>
</comment>
<evidence type="ECO:0000256" key="2">
    <source>
        <dbReference type="ARBA" id="ARBA00022525"/>
    </source>
</evidence>
<comment type="subcellular location">
    <subcellularLocation>
        <location evidence="1">Secreted</location>
    </subcellularLocation>
</comment>
<evidence type="ECO:0000256" key="6">
    <source>
        <dbReference type="ARBA" id="ARBA00076468"/>
    </source>
</evidence>
<dbReference type="AlphaFoldDB" id="A0AAV8ZCW7"/>
<feature type="region of interest" description="Disordered" evidence="7">
    <location>
        <begin position="104"/>
        <end position="131"/>
    </location>
</feature>
<evidence type="ECO:0000313" key="12">
    <source>
        <dbReference type="Proteomes" id="UP001162162"/>
    </source>
</evidence>
<dbReference type="PRINTS" id="PR00722">
    <property type="entry name" value="CHYMOTRYPSIN"/>
</dbReference>
<evidence type="ECO:0000259" key="9">
    <source>
        <dbReference type="PROSITE" id="PS50240"/>
    </source>
</evidence>
<evidence type="ECO:0000256" key="5">
    <source>
        <dbReference type="ARBA" id="ARBA00068096"/>
    </source>
</evidence>
<proteinExistence type="predicted"/>
<dbReference type="InterPro" id="IPR041515">
    <property type="entry name" value="PPAF-2-like_Clip"/>
</dbReference>
<dbReference type="InterPro" id="IPR022700">
    <property type="entry name" value="CLIP"/>
</dbReference>
<keyword evidence="4" id="KW-1015">Disulfide bond</keyword>
<dbReference type="InterPro" id="IPR001254">
    <property type="entry name" value="Trypsin_dom"/>
</dbReference>